<dbReference type="Proteomes" id="UP000316471">
    <property type="component" value="Unassembled WGS sequence"/>
</dbReference>
<evidence type="ECO:0000256" key="2">
    <source>
        <dbReference type="ARBA" id="ARBA00022964"/>
    </source>
</evidence>
<dbReference type="GO" id="GO:0008168">
    <property type="term" value="F:methyltransferase activity"/>
    <property type="evidence" value="ECO:0007669"/>
    <property type="project" value="UniProtKB-KW"/>
</dbReference>
<dbReference type="InterPro" id="IPR027450">
    <property type="entry name" value="AlkB-like"/>
</dbReference>
<dbReference type="RefSeq" id="WP_144813962.1">
    <property type="nucleotide sequence ID" value="NZ_VLKP01000005.1"/>
</dbReference>
<feature type="binding site" evidence="5">
    <location>
        <position position="88"/>
    </location>
    <ligand>
        <name>substrate</name>
    </ligand>
</feature>
<protein>
    <submittedName>
        <fullName evidence="8">Alkylated DNA repair protein (DNA oxidative demethylase)</fullName>
    </submittedName>
</protein>
<dbReference type="AlphaFoldDB" id="A0A562LVD6"/>
<dbReference type="PANTHER" id="PTHR16557:SF2">
    <property type="entry name" value="NUCLEIC ACID DIOXYGENASE ALKBH1"/>
    <property type="match status" value="1"/>
</dbReference>
<evidence type="ECO:0000256" key="3">
    <source>
        <dbReference type="ARBA" id="ARBA00023002"/>
    </source>
</evidence>
<evidence type="ECO:0000256" key="4">
    <source>
        <dbReference type="ARBA" id="ARBA00023004"/>
    </source>
</evidence>
<feature type="binding site" evidence="5">
    <location>
        <begin position="95"/>
        <end position="97"/>
    </location>
    <ligand>
        <name>substrate</name>
    </ligand>
</feature>
<dbReference type="GO" id="GO:0008198">
    <property type="term" value="F:ferrous iron binding"/>
    <property type="evidence" value="ECO:0007669"/>
    <property type="project" value="TreeGrafter"/>
</dbReference>
<dbReference type="Pfam" id="PF13532">
    <property type="entry name" value="2OG-FeII_Oxy_2"/>
    <property type="match status" value="1"/>
</dbReference>
<keyword evidence="8" id="KW-0808">Transferase</keyword>
<dbReference type="InterPro" id="IPR004574">
    <property type="entry name" value="Alkb"/>
</dbReference>
<dbReference type="OrthoDB" id="9796932at2"/>
<keyword evidence="2" id="KW-0223">Dioxygenase</keyword>
<proteinExistence type="predicted"/>
<gene>
    <name evidence="8" type="ORF">IP93_01521</name>
</gene>
<feature type="binding site" evidence="6">
    <location>
        <position position="152"/>
    </location>
    <ligand>
        <name>Fe cation</name>
        <dbReference type="ChEBI" id="CHEBI:24875"/>
        <note>catalytic</note>
    </ligand>
</feature>
<feature type="binding site" evidence="5">
    <location>
        <position position="154"/>
    </location>
    <ligand>
        <name>substrate</name>
    </ligand>
</feature>
<dbReference type="PROSITE" id="PS51471">
    <property type="entry name" value="FE2OG_OXY"/>
    <property type="match status" value="1"/>
</dbReference>
<keyword evidence="3" id="KW-0560">Oxidoreductase</keyword>
<dbReference type="EMBL" id="VLKP01000005">
    <property type="protein sequence ID" value="TWI11619.1"/>
    <property type="molecule type" value="Genomic_DNA"/>
</dbReference>
<feature type="binding site" evidence="5">
    <location>
        <position position="180"/>
    </location>
    <ligand>
        <name>substrate</name>
    </ligand>
</feature>
<organism evidence="8 9">
    <name type="scientific">Aerolutibacter ruishenii</name>
    <dbReference type="NCBI Taxonomy" id="686800"/>
    <lineage>
        <taxon>Bacteria</taxon>
        <taxon>Pseudomonadati</taxon>
        <taxon>Pseudomonadota</taxon>
        <taxon>Gammaproteobacteria</taxon>
        <taxon>Lysobacterales</taxon>
        <taxon>Lysobacteraceae</taxon>
        <taxon>Aerolutibacter</taxon>
    </lineage>
</organism>
<dbReference type="NCBIfam" id="NF011930">
    <property type="entry name" value="PRK15401.1"/>
    <property type="match status" value="1"/>
</dbReference>
<feature type="domain" description="Fe2OG dioxygenase" evidence="7">
    <location>
        <begin position="132"/>
        <end position="232"/>
    </location>
</feature>
<keyword evidence="1 6" id="KW-0479">Metal-binding</keyword>
<evidence type="ECO:0000256" key="5">
    <source>
        <dbReference type="PIRSR" id="PIRSR604574-1"/>
    </source>
</evidence>
<name>A0A562LVD6_9GAMM</name>
<keyword evidence="8" id="KW-0489">Methyltransferase</keyword>
<keyword evidence="4 6" id="KW-0408">Iron</keyword>
<dbReference type="PANTHER" id="PTHR16557">
    <property type="entry name" value="ALKYLATED DNA REPAIR PROTEIN ALKB-RELATED"/>
    <property type="match status" value="1"/>
</dbReference>
<evidence type="ECO:0000313" key="9">
    <source>
        <dbReference type="Proteomes" id="UP000316471"/>
    </source>
</evidence>
<dbReference type="GO" id="GO:0032259">
    <property type="term" value="P:methylation"/>
    <property type="evidence" value="ECO:0007669"/>
    <property type="project" value="UniProtKB-KW"/>
</dbReference>
<feature type="binding site" evidence="6">
    <location>
        <position position="150"/>
    </location>
    <ligand>
        <name>Fe cation</name>
        <dbReference type="ChEBI" id="CHEBI:24875"/>
        <note>catalytic</note>
    </ligand>
</feature>
<dbReference type="GO" id="GO:0005737">
    <property type="term" value="C:cytoplasm"/>
    <property type="evidence" value="ECO:0007669"/>
    <property type="project" value="TreeGrafter"/>
</dbReference>
<evidence type="ECO:0000256" key="6">
    <source>
        <dbReference type="PIRSR" id="PIRSR604574-2"/>
    </source>
</evidence>
<comment type="caution">
    <text evidence="8">The sequence shown here is derived from an EMBL/GenBank/DDBJ whole genome shotgun (WGS) entry which is preliminary data.</text>
</comment>
<keyword evidence="9" id="KW-1185">Reference proteome</keyword>
<sequence>MTSSREHAWGQAAGTADLFDGGIATPVAGERVPLSDGAWLLRGFALDVDAALMQAVDAIAHAAPFRHLTTPGGFRMSVAMTNCGRMGWVSDRRGYRYERLDPCSGQPWPKMPACFVALASRAAADAGYPGFDPDACLINRYVPGARLTLHQDRDEARLEAPIVSVSLGVPASFLWGGLDRRDSTQRHALAHGDVVVWGGASRMRFHGIAPLRQGWHPAAGDIRINLTFRCAG</sequence>
<feature type="binding site" evidence="5">
    <location>
        <begin position="139"/>
        <end position="141"/>
    </location>
    <ligand>
        <name>2-oxoglutarate</name>
        <dbReference type="ChEBI" id="CHEBI:16810"/>
    </ligand>
</feature>
<dbReference type="GO" id="GO:0035515">
    <property type="term" value="F:oxidative RNA demethylase activity"/>
    <property type="evidence" value="ECO:0007669"/>
    <property type="project" value="TreeGrafter"/>
</dbReference>
<dbReference type="GO" id="GO:0035513">
    <property type="term" value="P:oxidative RNA demethylation"/>
    <property type="evidence" value="ECO:0007669"/>
    <property type="project" value="TreeGrafter"/>
</dbReference>
<accession>A0A562LVD6</accession>
<comment type="cofactor">
    <cofactor evidence="6">
        <name>Fe(2+)</name>
        <dbReference type="ChEBI" id="CHEBI:29033"/>
    </cofactor>
    <text evidence="6">Binds 1 Fe(2+) ion per subunit.</text>
</comment>
<evidence type="ECO:0000256" key="1">
    <source>
        <dbReference type="ARBA" id="ARBA00022723"/>
    </source>
</evidence>
<evidence type="ECO:0000259" key="7">
    <source>
        <dbReference type="PROSITE" id="PS51471"/>
    </source>
</evidence>
<evidence type="ECO:0000313" key="8">
    <source>
        <dbReference type="EMBL" id="TWI11619.1"/>
    </source>
</evidence>
<reference evidence="8 9" key="1">
    <citation type="journal article" date="2015" name="Stand. Genomic Sci.">
        <title>Genomic Encyclopedia of Bacterial and Archaeal Type Strains, Phase III: the genomes of soil and plant-associated and newly described type strains.</title>
        <authorList>
            <person name="Whitman W.B."/>
            <person name="Woyke T."/>
            <person name="Klenk H.P."/>
            <person name="Zhou Y."/>
            <person name="Lilburn T.G."/>
            <person name="Beck B.J."/>
            <person name="De Vos P."/>
            <person name="Vandamme P."/>
            <person name="Eisen J.A."/>
            <person name="Garrity G."/>
            <person name="Hugenholtz P."/>
            <person name="Kyrpides N.C."/>
        </authorList>
    </citation>
    <scope>NUCLEOTIDE SEQUENCE [LARGE SCALE GENOMIC DNA]</scope>
    <source>
        <strain evidence="8 9">CGMCC 1.10136</strain>
    </source>
</reference>
<dbReference type="SUPFAM" id="SSF51197">
    <property type="entry name" value="Clavaminate synthase-like"/>
    <property type="match status" value="1"/>
</dbReference>
<dbReference type="GO" id="GO:0035516">
    <property type="term" value="F:broad specificity oxidative DNA demethylase activity"/>
    <property type="evidence" value="ECO:0007669"/>
    <property type="project" value="TreeGrafter"/>
</dbReference>
<dbReference type="Gene3D" id="2.60.120.590">
    <property type="entry name" value="Alpha-ketoglutarate-dependent dioxygenase AlkB-like"/>
    <property type="match status" value="1"/>
</dbReference>
<feature type="binding site" evidence="5">
    <location>
        <begin position="223"/>
        <end position="229"/>
    </location>
    <ligand>
        <name>2-oxoglutarate</name>
        <dbReference type="ChEBI" id="CHEBI:16810"/>
    </ligand>
</feature>
<feature type="binding site" evidence="6">
    <location>
        <position position="206"/>
    </location>
    <ligand>
        <name>Fe cation</name>
        <dbReference type="ChEBI" id="CHEBI:24875"/>
        <note>catalytic</note>
    </ligand>
</feature>
<dbReference type="InterPro" id="IPR005123">
    <property type="entry name" value="Oxoglu/Fe-dep_dioxygenase_dom"/>
</dbReference>
<dbReference type="InterPro" id="IPR037151">
    <property type="entry name" value="AlkB-like_sf"/>
</dbReference>